<dbReference type="AlphaFoldDB" id="A0A6G8Q7H6"/>
<dbReference type="GO" id="GO:0010181">
    <property type="term" value="F:FMN binding"/>
    <property type="evidence" value="ECO:0007669"/>
    <property type="project" value="InterPro"/>
</dbReference>
<reference evidence="4 5" key="1">
    <citation type="submission" date="2019-10" db="EMBL/GenBank/DDBJ databases">
        <title>Rubrobacter sp nov SCSIO 52090 isolated from a deep-sea sediment in the South China Sea.</title>
        <authorList>
            <person name="Chen R.W."/>
        </authorList>
    </citation>
    <scope>NUCLEOTIDE SEQUENCE [LARGE SCALE GENOMIC DNA]</scope>
    <source>
        <strain evidence="4 5">SCSIO 52909</strain>
    </source>
</reference>
<evidence type="ECO:0000313" key="5">
    <source>
        <dbReference type="Proteomes" id="UP000501452"/>
    </source>
</evidence>
<dbReference type="KEGG" id="rub:GBA63_07015"/>
<organism evidence="4 5">
    <name type="scientific">Rubrobacter tropicus</name>
    <dbReference type="NCBI Taxonomy" id="2653851"/>
    <lineage>
        <taxon>Bacteria</taxon>
        <taxon>Bacillati</taxon>
        <taxon>Actinomycetota</taxon>
        <taxon>Rubrobacteria</taxon>
        <taxon>Rubrobacterales</taxon>
        <taxon>Rubrobacteraceae</taxon>
        <taxon>Rubrobacter</taxon>
    </lineage>
</organism>
<feature type="compositionally biased region" description="Polar residues" evidence="2">
    <location>
        <begin position="100"/>
        <end position="110"/>
    </location>
</feature>
<gene>
    <name evidence="4" type="ORF">GBA63_07015</name>
</gene>
<evidence type="ECO:0000256" key="2">
    <source>
        <dbReference type="SAM" id="MobiDB-lite"/>
    </source>
</evidence>
<feature type="region of interest" description="Disordered" evidence="2">
    <location>
        <begin position="100"/>
        <end position="120"/>
    </location>
</feature>
<evidence type="ECO:0000259" key="3">
    <source>
        <dbReference type="SMART" id="SM00903"/>
    </source>
</evidence>
<keyword evidence="1" id="KW-0560">Oxidoreductase</keyword>
<accession>A0A6G8Q7H6</accession>
<dbReference type="Gene3D" id="2.30.110.10">
    <property type="entry name" value="Electron Transport, Fmn-binding Protein, Chain A"/>
    <property type="match status" value="1"/>
</dbReference>
<keyword evidence="5" id="KW-1185">Reference proteome</keyword>
<dbReference type="SMART" id="SM00903">
    <property type="entry name" value="Flavin_Reduct"/>
    <property type="match status" value="1"/>
</dbReference>
<evidence type="ECO:0000313" key="4">
    <source>
        <dbReference type="EMBL" id="QIN82426.1"/>
    </source>
</evidence>
<feature type="domain" description="Flavin reductase like" evidence="3">
    <location>
        <begin position="29"/>
        <end position="177"/>
    </location>
</feature>
<dbReference type="GO" id="GO:0042602">
    <property type="term" value="F:riboflavin reductase (NADPH) activity"/>
    <property type="evidence" value="ECO:0007669"/>
    <property type="project" value="TreeGrafter"/>
</dbReference>
<dbReference type="EMBL" id="CP045119">
    <property type="protein sequence ID" value="QIN82426.1"/>
    <property type="molecule type" value="Genomic_DNA"/>
</dbReference>
<dbReference type="InterPro" id="IPR002563">
    <property type="entry name" value="Flavin_Rdtase-like_dom"/>
</dbReference>
<dbReference type="PANTHER" id="PTHR30466">
    <property type="entry name" value="FLAVIN REDUCTASE"/>
    <property type="match status" value="1"/>
</dbReference>
<dbReference type="InterPro" id="IPR012349">
    <property type="entry name" value="Split_barrel_FMN-bd"/>
</dbReference>
<dbReference type="PANTHER" id="PTHR30466:SF1">
    <property type="entry name" value="FMN REDUCTASE (NADH) RUTF"/>
    <property type="match status" value="1"/>
</dbReference>
<proteinExistence type="predicted"/>
<dbReference type="SUPFAM" id="SSF50475">
    <property type="entry name" value="FMN-binding split barrel"/>
    <property type="match status" value="1"/>
</dbReference>
<evidence type="ECO:0000256" key="1">
    <source>
        <dbReference type="ARBA" id="ARBA00023002"/>
    </source>
</evidence>
<sequence length="207" mass="21987">MPPEGRHRAGNEYPWETLGADADALRKAMGHFPTGVTVVTSGQGERAEGMTANAVVSVSLDPLLFLVSVHKDARLNGRIREEGHFAVSLLADDQEGLSRLFSSPERSSGPQAEHSLGGGYGSTGDPLAAGALAAIECELAEVYAGGDHDLFLGRVVGVKLGDTRKGPLVFHEGDYPTLSSRARAEETGAFMDSVRGFDARIGRRSRR</sequence>
<dbReference type="RefSeq" id="WP_166174748.1">
    <property type="nucleotide sequence ID" value="NZ_CP045119.1"/>
</dbReference>
<dbReference type="InterPro" id="IPR050268">
    <property type="entry name" value="NADH-dep_flavin_reductase"/>
</dbReference>
<dbReference type="Proteomes" id="UP000501452">
    <property type="component" value="Chromosome"/>
</dbReference>
<protein>
    <submittedName>
        <fullName evidence="4">Flavin reductase</fullName>
    </submittedName>
</protein>
<name>A0A6G8Q7H6_9ACTN</name>
<dbReference type="Pfam" id="PF01613">
    <property type="entry name" value="Flavin_Reduct"/>
    <property type="match status" value="1"/>
</dbReference>